<dbReference type="EMBL" id="LAPZ01000016">
    <property type="protein sequence ID" value="OSY86971.1"/>
    <property type="molecule type" value="Genomic_DNA"/>
</dbReference>
<proteinExistence type="predicted"/>
<feature type="domain" description="Anthranilate synthase component I N-terminal" evidence="4">
    <location>
        <begin position="52"/>
        <end position="118"/>
    </location>
</feature>
<evidence type="ECO:0000313" key="6">
    <source>
        <dbReference type="Proteomes" id="UP000194221"/>
    </source>
</evidence>
<organism evidence="5 6">
    <name type="scientific">Tenacibaculum holothuriorum</name>
    <dbReference type="NCBI Taxonomy" id="1635173"/>
    <lineage>
        <taxon>Bacteria</taxon>
        <taxon>Pseudomonadati</taxon>
        <taxon>Bacteroidota</taxon>
        <taxon>Flavobacteriia</taxon>
        <taxon>Flavobacteriales</taxon>
        <taxon>Flavobacteriaceae</taxon>
        <taxon>Tenacibaculum</taxon>
    </lineage>
</organism>
<keyword evidence="6" id="KW-1185">Reference proteome</keyword>
<dbReference type="Pfam" id="PF04715">
    <property type="entry name" value="Anth_synt_I_N"/>
    <property type="match status" value="1"/>
</dbReference>
<dbReference type="GO" id="GO:0009396">
    <property type="term" value="P:folic acid-containing compound biosynthetic process"/>
    <property type="evidence" value="ECO:0007669"/>
    <property type="project" value="InterPro"/>
</dbReference>
<dbReference type="OrthoDB" id="9803598at2"/>
<dbReference type="PANTHER" id="PTHR11236">
    <property type="entry name" value="AMINOBENZOATE/ANTHRANILATE SYNTHASE"/>
    <property type="match status" value="1"/>
</dbReference>
<dbReference type="Gene3D" id="3.60.120.10">
    <property type="entry name" value="Anthranilate synthase"/>
    <property type="match status" value="1"/>
</dbReference>
<comment type="caution">
    <text evidence="5">The sequence shown here is derived from an EMBL/GenBank/DDBJ whole genome shotgun (WGS) entry which is preliminary data.</text>
</comment>
<dbReference type="STRING" id="1635173.WH52_13815"/>
<dbReference type="GO" id="GO:0000162">
    <property type="term" value="P:L-tryptophan biosynthetic process"/>
    <property type="evidence" value="ECO:0007669"/>
    <property type="project" value="TreeGrafter"/>
</dbReference>
<evidence type="ECO:0000256" key="1">
    <source>
        <dbReference type="ARBA" id="ARBA00013139"/>
    </source>
</evidence>
<evidence type="ECO:0000313" key="5">
    <source>
        <dbReference type="EMBL" id="OSY86971.1"/>
    </source>
</evidence>
<dbReference type="NCBIfam" id="TIGR00553">
    <property type="entry name" value="pabB"/>
    <property type="match status" value="1"/>
</dbReference>
<dbReference type="RefSeq" id="WP_086031563.1">
    <property type="nucleotide sequence ID" value="NZ_LAPZ01000016.1"/>
</dbReference>
<dbReference type="PRINTS" id="PR00095">
    <property type="entry name" value="ANTSNTHASEI"/>
</dbReference>
<dbReference type="Proteomes" id="UP000194221">
    <property type="component" value="Unassembled WGS sequence"/>
</dbReference>
<keyword evidence="2" id="KW-0808">Transferase</keyword>
<feature type="domain" description="Chorismate-utilising enzyme C-terminal" evidence="3">
    <location>
        <begin position="169"/>
        <end position="425"/>
    </location>
</feature>
<accession>A0A1Y2PAB7</accession>
<evidence type="ECO:0000256" key="2">
    <source>
        <dbReference type="ARBA" id="ARBA00022679"/>
    </source>
</evidence>
<dbReference type="InterPro" id="IPR015890">
    <property type="entry name" value="Chorismate_C"/>
</dbReference>
<dbReference type="GO" id="GO:0005737">
    <property type="term" value="C:cytoplasm"/>
    <property type="evidence" value="ECO:0007669"/>
    <property type="project" value="TreeGrafter"/>
</dbReference>
<dbReference type="AlphaFoldDB" id="A0A1Y2PAB7"/>
<dbReference type="SUPFAM" id="SSF56322">
    <property type="entry name" value="ADC synthase"/>
    <property type="match status" value="1"/>
</dbReference>
<evidence type="ECO:0000259" key="4">
    <source>
        <dbReference type="Pfam" id="PF04715"/>
    </source>
</evidence>
<dbReference type="InterPro" id="IPR005802">
    <property type="entry name" value="ADC_synth_comp_1"/>
</dbReference>
<dbReference type="InterPro" id="IPR006805">
    <property type="entry name" value="Anth_synth_I_N"/>
</dbReference>
<evidence type="ECO:0000259" key="3">
    <source>
        <dbReference type="Pfam" id="PF00425"/>
    </source>
</evidence>
<dbReference type="Pfam" id="PF00425">
    <property type="entry name" value="Chorismate_bind"/>
    <property type="match status" value="1"/>
</dbReference>
<sequence length="436" mass="51068">MSKRTQRNFSVDDIQVFQEKLFAWAQQYETIVWLDSNNYKQEYSSFQCAVALDEFTSIKTDYHNAFDKLKEYQSFTKDYIFGYISYDVKNDTEKLSSHNFDGLHFPDLYFFQPQKLIFIKGNTVEFHYLQMIDDELEEDFEDIIETNPNIQQYHQEETDEVKIKLRIHKDEYYEKVGKVLEHIHRGDIYEANFCQEFYAENTVINPFKIYQHLNKISEPPFATFFKNEDHYLLSATPERYIRKQGNKIISQPIKGTAKRLVNPIEDEKIAFDLARDEKERSENIMIVDLVRNDLSRTAKKGSVQVEELCKVYSFKQVHQLISTVVSEIENTTHPVDIIKDTFPMGSMTGAPKISAMLIIEKLEETKRGLYSGTMGYFTPEGDFDFNVIIRSILYNAEEKYVSYSVGGAITAKSTPEKEYEECLLKAKAMKYVLTNK</sequence>
<dbReference type="PANTHER" id="PTHR11236:SF18">
    <property type="entry name" value="AMINODEOXYCHORISMATE SYNTHASE"/>
    <property type="match status" value="1"/>
</dbReference>
<dbReference type="GO" id="GO:0046820">
    <property type="term" value="F:4-amino-4-deoxychorismate synthase activity"/>
    <property type="evidence" value="ECO:0007669"/>
    <property type="project" value="UniProtKB-EC"/>
</dbReference>
<dbReference type="InterPro" id="IPR019999">
    <property type="entry name" value="Anth_synth_I-like"/>
</dbReference>
<dbReference type="InterPro" id="IPR005801">
    <property type="entry name" value="ADC_synthase"/>
</dbReference>
<reference evidence="5 6" key="1">
    <citation type="submission" date="2015-03" db="EMBL/GenBank/DDBJ databases">
        <title>Genome sequence of Tenacibaculum sp. S2-2, isolated from intestinal microbiota of sea cucumber, Apostichopus japonicas.</title>
        <authorList>
            <person name="Shao Z."/>
            <person name="Wang L."/>
            <person name="Li X."/>
        </authorList>
    </citation>
    <scope>NUCLEOTIDE SEQUENCE [LARGE SCALE GENOMIC DNA]</scope>
    <source>
        <strain evidence="5 6">S2-2</strain>
    </source>
</reference>
<protein>
    <recommendedName>
        <fullName evidence="1">aminodeoxychorismate synthase</fullName>
        <ecNumber evidence="1">2.6.1.85</ecNumber>
    </recommendedName>
</protein>
<gene>
    <name evidence="5" type="ORF">WH52_13815</name>
</gene>
<dbReference type="InParanoid" id="A0A1Y2PAB7"/>
<name>A0A1Y2PAB7_9FLAO</name>
<dbReference type="EC" id="2.6.1.85" evidence="1"/>
<dbReference type="GO" id="GO:0008153">
    <property type="term" value="P:4-aminobenzoate biosynthetic process"/>
    <property type="evidence" value="ECO:0007669"/>
    <property type="project" value="TreeGrafter"/>
</dbReference>